<feature type="compositionally biased region" description="Polar residues" evidence="1">
    <location>
        <begin position="287"/>
        <end position="296"/>
    </location>
</feature>
<feature type="region of interest" description="Disordered" evidence="1">
    <location>
        <begin position="273"/>
        <end position="296"/>
    </location>
</feature>
<evidence type="ECO:0000256" key="2">
    <source>
        <dbReference type="SAM" id="Phobius"/>
    </source>
</evidence>
<feature type="transmembrane region" description="Helical" evidence="2">
    <location>
        <begin position="31"/>
        <end position="53"/>
    </location>
</feature>
<name>A0A848B831_9FIRM</name>
<dbReference type="RefSeq" id="WP_170076933.1">
    <property type="nucleotide sequence ID" value="NZ_JABAFA010000001.1"/>
</dbReference>
<keyword evidence="4" id="KW-1185">Reference proteome</keyword>
<proteinExistence type="predicted"/>
<keyword evidence="2" id="KW-1133">Transmembrane helix</keyword>
<keyword evidence="2" id="KW-0812">Transmembrane</keyword>
<reference evidence="3 4" key="1">
    <citation type="submission" date="2020-04" db="EMBL/GenBank/DDBJ databases">
        <authorList>
            <person name="Hitch T.C.A."/>
            <person name="Wylensek D."/>
            <person name="Clavel T."/>
        </authorList>
    </citation>
    <scope>NUCLEOTIDE SEQUENCE [LARGE SCALE GENOMIC DNA]</scope>
    <source>
        <strain evidence="3 4">PG-130-P53-12</strain>
    </source>
</reference>
<dbReference type="InterPro" id="IPR002829">
    <property type="entry name" value="DUF116"/>
</dbReference>
<sequence>MEAKKSKHRKGARTKAAVVSDVIAGRPKKRLFIGMLSLTSVCMALVLFLIWYIGVPGLAAIQPWLPTLLGIVFTAMILLAFFGIFNMVLAVSGWPYLPVLQKQTYELINALFPFAVYLGHIFGIKRRRLEGSFIAVSNLLFRRRKLRVPADKLLVVTPHCLQLASCPHKITRDPHNCKRCGRCDIGALVTLADEMGFHFFVATGGTLARQIVYKTRPKAVLAIACERDLMSGIQDVYPLPAVGVLNIRPNGPCYNTHVDMALVRAQLEEIILPGTSGQREEAGDGQGTQPSRKNPE</sequence>
<evidence type="ECO:0000256" key="1">
    <source>
        <dbReference type="SAM" id="MobiDB-lite"/>
    </source>
</evidence>
<evidence type="ECO:0000313" key="3">
    <source>
        <dbReference type="EMBL" id="NMD98115.1"/>
    </source>
</evidence>
<dbReference type="Proteomes" id="UP000543804">
    <property type="component" value="Unassembled WGS sequence"/>
</dbReference>
<evidence type="ECO:0000313" key="4">
    <source>
        <dbReference type="Proteomes" id="UP000543804"/>
    </source>
</evidence>
<comment type="caution">
    <text evidence="3">The sequence shown here is derived from an EMBL/GenBank/DDBJ whole genome shotgun (WGS) entry which is preliminary data.</text>
</comment>
<keyword evidence="2" id="KW-0472">Membrane</keyword>
<dbReference type="EMBL" id="JABAFA010000001">
    <property type="protein sequence ID" value="NMD98115.1"/>
    <property type="molecule type" value="Genomic_DNA"/>
</dbReference>
<accession>A0A848B831</accession>
<dbReference type="Pfam" id="PF01976">
    <property type="entry name" value="DUF116"/>
    <property type="match status" value="1"/>
</dbReference>
<dbReference type="AlphaFoldDB" id="A0A848B831"/>
<gene>
    <name evidence="3" type="ORF">HF878_01255</name>
</gene>
<protein>
    <submittedName>
        <fullName evidence="3">DUF116 domain-containing protein</fullName>
    </submittedName>
</protein>
<organism evidence="3 4">
    <name type="scientific">Selenomonas bovis</name>
    <dbReference type="NCBI Taxonomy" id="416586"/>
    <lineage>
        <taxon>Bacteria</taxon>
        <taxon>Bacillati</taxon>
        <taxon>Bacillota</taxon>
        <taxon>Negativicutes</taxon>
        <taxon>Selenomonadales</taxon>
        <taxon>Selenomonadaceae</taxon>
        <taxon>Selenomonas</taxon>
    </lineage>
</organism>
<feature type="transmembrane region" description="Helical" evidence="2">
    <location>
        <begin position="65"/>
        <end position="92"/>
    </location>
</feature>
<dbReference type="PANTHER" id="PTHR43801">
    <property type="entry name" value="NUCLEOTIDE-BINDING PROTEIN-RELATED"/>
    <property type="match status" value="1"/>
</dbReference>
<feature type="transmembrane region" description="Helical" evidence="2">
    <location>
        <begin position="104"/>
        <end position="124"/>
    </location>
</feature>
<dbReference type="PANTHER" id="PTHR43801:SF1">
    <property type="entry name" value="POLYPRENYL SYNTHETASE"/>
    <property type="match status" value="1"/>
</dbReference>